<accession>A0A0V0QIG2</accession>
<sequence>MLEKKQAELRRKKEEQEQKGKKEQLMREKLKKKILEDVAQKKEEKHSQNIDINQNQNLNHTQVEDEKILKVKQRKEKELIELLQKGKIKKQDVSQQIVEKLEEIEKEKENDKLENQKLKKLFRSRYASYLSSLQLEKSKKLNEQQEKQKKEEQMKQLSKQNYNNITSKLYQDTKSSKQKDLTNTEENPEEKESQLKEAQKKLLEKQKQYLQQIKDKNLSKKEQEELEQQRKQQLMFKMRDFVLVQVKKDIENGDFYVEDPKEARKNKQKKKNQNLQALDLQTVDKSKITKEKADKICNSEQEDDEDQLENDKKKRKLRSYPFITDFDQWKKKQRLDPNQKIFIISGGYPVLKKALKARGWMQNPDFDSCCFDLKWTMQKSDIDFNGQQDFQMVNHFEKNSCITTKIGIWVNHFEKNSCITTKIGICKNLKNLIWFANIDIDQFYPRCFDLNDPEDYENFLEDFKTTKAESILKTYMRMYKDKDQTLDEILEQAKVALLVCQRKIRDLDDIIDDQNPHCLINQKEWEILSKDELKSETLAVKKHQAWLEKIGQSNAQKPKKQKQKKTKKLKKNINDQDTKIGEEKLNQEQQQQQEIKQNLEQENQEQEQEDEDVDEEYDIQKMDEFTKQVYDILQQLKQQYPQFGINGENNIWILKPARMSRGRGITCFNSLIEIQDHVKAKEQQWVIQKYIENPLIIMKRKFDIRVWVLVTNLNPLTVWIYQEFYVRFSAVDYSKEATDLSNKFLHLCNNSISAKNKGCDQIVGHGNMWYQKDLKNYLLEQEGEDIFSDKIYPNIKQAIIHTLECVQDQMEGKKNSIELFGYDFMLDDQYNSWLLECNSSPAMDYSTEVTEKLVKQQLEDTIKVLVDYREAKKKKGVDTGLWKKVYKGQVYQDKNTNNQGLNLCLEGVQIKKNGNKLPKIK</sequence>
<evidence type="ECO:0000256" key="3">
    <source>
        <dbReference type="ARBA" id="ARBA00022598"/>
    </source>
</evidence>
<feature type="compositionally biased region" description="Polar residues" evidence="6">
    <location>
        <begin position="161"/>
        <end position="173"/>
    </location>
</feature>
<keyword evidence="3" id="KW-0436">Ligase</keyword>
<dbReference type="PANTHER" id="PTHR45870">
    <property type="entry name" value="TUBULIN MONOGLYCYLASE TTLL3"/>
    <property type="match status" value="1"/>
</dbReference>
<dbReference type="SUPFAM" id="SSF56059">
    <property type="entry name" value="Glutathione synthetase ATP-binding domain-like"/>
    <property type="match status" value="1"/>
</dbReference>
<dbReference type="InterPro" id="IPR051437">
    <property type="entry name" value="TTLL_monoglycylase"/>
</dbReference>
<keyword evidence="5" id="KW-0067">ATP-binding</keyword>
<evidence type="ECO:0000256" key="1">
    <source>
        <dbReference type="ARBA" id="ARBA00004496"/>
    </source>
</evidence>
<comment type="caution">
    <text evidence="7">The sequence shown here is derived from an EMBL/GenBank/DDBJ whole genome shotgun (WGS) entry which is preliminary data.</text>
</comment>
<keyword evidence="4" id="KW-0547">Nucleotide-binding</keyword>
<evidence type="ECO:0000256" key="5">
    <source>
        <dbReference type="ARBA" id="ARBA00022840"/>
    </source>
</evidence>
<dbReference type="PROSITE" id="PS51221">
    <property type="entry name" value="TTL"/>
    <property type="match status" value="1"/>
</dbReference>
<evidence type="ECO:0000256" key="6">
    <source>
        <dbReference type="SAM" id="MobiDB-lite"/>
    </source>
</evidence>
<evidence type="ECO:0000313" key="8">
    <source>
        <dbReference type="Proteomes" id="UP000054937"/>
    </source>
</evidence>
<feature type="compositionally biased region" description="Low complexity" evidence="6">
    <location>
        <begin position="587"/>
        <end position="601"/>
    </location>
</feature>
<feature type="region of interest" description="Disordered" evidence="6">
    <location>
        <begin position="38"/>
        <end position="64"/>
    </location>
</feature>
<dbReference type="PANTHER" id="PTHR45870:SF2">
    <property type="entry name" value="TUBULIN MONOGLYCYLASE TTLL3"/>
    <property type="match status" value="1"/>
</dbReference>
<dbReference type="OMA" id="NHKECQW"/>
<dbReference type="GO" id="GO:0070736">
    <property type="term" value="F:protein-glycine ligase activity, initiating"/>
    <property type="evidence" value="ECO:0007669"/>
    <property type="project" value="TreeGrafter"/>
</dbReference>
<dbReference type="Proteomes" id="UP000054937">
    <property type="component" value="Unassembled WGS sequence"/>
</dbReference>
<dbReference type="GO" id="GO:0005737">
    <property type="term" value="C:cytoplasm"/>
    <property type="evidence" value="ECO:0007669"/>
    <property type="project" value="UniProtKB-SubCell"/>
</dbReference>
<organism evidence="7 8">
    <name type="scientific">Pseudocohnilembus persalinus</name>
    <name type="common">Ciliate</name>
    <dbReference type="NCBI Taxonomy" id="266149"/>
    <lineage>
        <taxon>Eukaryota</taxon>
        <taxon>Sar</taxon>
        <taxon>Alveolata</taxon>
        <taxon>Ciliophora</taxon>
        <taxon>Intramacronucleata</taxon>
        <taxon>Oligohymenophorea</taxon>
        <taxon>Scuticociliatia</taxon>
        <taxon>Philasterida</taxon>
        <taxon>Pseudocohnilembidae</taxon>
        <taxon>Pseudocohnilembus</taxon>
    </lineage>
</organism>
<reference evidence="7 8" key="1">
    <citation type="journal article" date="2015" name="Sci. Rep.">
        <title>Genome of the facultative scuticociliatosis pathogen Pseudocohnilembus persalinus provides insight into its virulence through horizontal gene transfer.</title>
        <authorList>
            <person name="Xiong J."/>
            <person name="Wang G."/>
            <person name="Cheng J."/>
            <person name="Tian M."/>
            <person name="Pan X."/>
            <person name="Warren A."/>
            <person name="Jiang C."/>
            <person name="Yuan D."/>
            <person name="Miao W."/>
        </authorList>
    </citation>
    <scope>NUCLEOTIDE SEQUENCE [LARGE SCALE GENOMIC DNA]</scope>
    <source>
        <strain evidence="7">36N120E</strain>
    </source>
</reference>
<dbReference type="InParanoid" id="A0A0V0QIG2"/>
<evidence type="ECO:0000313" key="7">
    <source>
        <dbReference type="EMBL" id="KRX01880.1"/>
    </source>
</evidence>
<evidence type="ECO:0000256" key="4">
    <source>
        <dbReference type="ARBA" id="ARBA00022741"/>
    </source>
</evidence>
<comment type="subcellular location">
    <subcellularLocation>
        <location evidence="1">Cytoplasm</location>
    </subcellularLocation>
</comment>
<proteinExistence type="predicted"/>
<feature type="region of interest" description="Disordered" evidence="6">
    <location>
        <begin position="1"/>
        <end position="26"/>
    </location>
</feature>
<feature type="compositionally biased region" description="Basic and acidic residues" evidence="6">
    <location>
        <begin position="572"/>
        <end position="586"/>
    </location>
</feature>
<dbReference type="InterPro" id="IPR004344">
    <property type="entry name" value="TTL/TTLL_fam"/>
</dbReference>
<gene>
    <name evidence="7" type="ORF">PPERSA_05719</name>
</gene>
<keyword evidence="8" id="KW-1185">Reference proteome</keyword>
<feature type="compositionally biased region" description="Basic and acidic residues" evidence="6">
    <location>
        <begin position="190"/>
        <end position="200"/>
    </location>
</feature>
<evidence type="ECO:0000256" key="2">
    <source>
        <dbReference type="ARBA" id="ARBA00022490"/>
    </source>
</evidence>
<dbReference type="GO" id="GO:0015630">
    <property type="term" value="C:microtubule cytoskeleton"/>
    <property type="evidence" value="ECO:0007669"/>
    <property type="project" value="TreeGrafter"/>
</dbReference>
<dbReference type="GO" id="GO:0005524">
    <property type="term" value="F:ATP binding"/>
    <property type="evidence" value="ECO:0007669"/>
    <property type="project" value="UniProtKB-KW"/>
</dbReference>
<feature type="region of interest" description="Disordered" evidence="6">
    <location>
        <begin position="549"/>
        <end position="614"/>
    </location>
</feature>
<feature type="compositionally biased region" description="Acidic residues" evidence="6">
    <location>
        <begin position="602"/>
        <end position="614"/>
    </location>
</feature>
<keyword evidence="2" id="KW-0963">Cytoplasm</keyword>
<dbReference type="Pfam" id="PF03133">
    <property type="entry name" value="TTL"/>
    <property type="match status" value="1"/>
</dbReference>
<feature type="compositionally biased region" description="Low complexity" evidence="6">
    <location>
        <begin position="49"/>
        <end position="59"/>
    </location>
</feature>
<dbReference type="Gene3D" id="3.30.470.20">
    <property type="entry name" value="ATP-grasp fold, B domain"/>
    <property type="match status" value="1"/>
</dbReference>
<feature type="compositionally biased region" description="Basic and acidic residues" evidence="6">
    <location>
        <begin position="136"/>
        <end position="154"/>
    </location>
</feature>
<dbReference type="AlphaFoldDB" id="A0A0V0QIG2"/>
<feature type="compositionally biased region" description="Basic residues" evidence="6">
    <location>
        <begin position="557"/>
        <end position="571"/>
    </location>
</feature>
<dbReference type="EMBL" id="LDAU01000161">
    <property type="protein sequence ID" value="KRX01880.1"/>
    <property type="molecule type" value="Genomic_DNA"/>
</dbReference>
<protein>
    <recommendedName>
        <fullName evidence="9">Tubulin-tyrosine ligase family</fullName>
    </recommendedName>
</protein>
<feature type="compositionally biased region" description="Basic and acidic residues" evidence="6">
    <location>
        <begin position="38"/>
        <end position="48"/>
    </location>
</feature>
<feature type="region of interest" description="Disordered" evidence="6">
    <location>
        <begin position="133"/>
        <end position="200"/>
    </location>
</feature>
<dbReference type="OrthoDB" id="10255472at2759"/>
<name>A0A0V0QIG2_PSEPJ</name>
<evidence type="ECO:0008006" key="9">
    <source>
        <dbReference type="Google" id="ProtNLM"/>
    </source>
</evidence>